<evidence type="ECO:0000313" key="2">
    <source>
        <dbReference type="Proteomes" id="UP001157396"/>
    </source>
</evidence>
<protein>
    <submittedName>
        <fullName evidence="1">DNA-binding protein</fullName>
    </submittedName>
</protein>
<keyword evidence="1" id="KW-0238">DNA-binding</keyword>
<comment type="caution">
    <text evidence="1">The sequence shown here is derived from an EMBL/GenBank/DDBJ whole genome shotgun (WGS) entry which is preliminary data.</text>
</comment>
<dbReference type="EMBL" id="JARYTV010000012">
    <property type="protein sequence ID" value="MDH7960668.1"/>
    <property type="molecule type" value="Genomic_DNA"/>
</dbReference>
<dbReference type="GO" id="GO:0003677">
    <property type="term" value="F:DNA binding"/>
    <property type="evidence" value="ECO:0007669"/>
    <property type="project" value="UniProtKB-KW"/>
</dbReference>
<gene>
    <name evidence="1" type="ORF">QHR29_09365</name>
</gene>
<proteinExistence type="predicted"/>
<accession>A0AA43T8C2</accession>
<reference evidence="1" key="1">
    <citation type="submission" date="2023-04" db="EMBL/GenBank/DDBJ databases">
        <title>Genomic analysis of Lactococcus garvieae isolates.</title>
        <authorList>
            <person name="Zhanghang C."/>
        </authorList>
    </citation>
    <scope>NUCLEOTIDE SEQUENCE</scope>
    <source>
        <strain evidence="1">ZB-1</strain>
    </source>
</reference>
<evidence type="ECO:0000313" key="1">
    <source>
        <dbReference type="EMBL" id="MDH7960668.1"/>
    </source>
</evidence>
<organism evidence="1 2">
    <name type="scientific">Lactococcus garvieae</name>
    <dbReference type="NCBI Taxonomy" id="1363"/>
    <lineage>
        <taxon>Bacteria</taxon>
        <taxon>Bacillati</taxon>
        <taxon>Bacillota</taxon>
        <taxon>Bacilli</taxon>
        <taxon>Lactobacillales</taxon>
        <taxon>Streptococcaceae</taxon>
        <taxon>Lactococcus</taxon>
    </lineage>
</organism>
<sequence length="64" mass="7646">MNREVKNFPLLLTREMAANFLGIDPKSFDKYVRSSDELKRFMVGKQERYTINELEKFIVNHSIH</sequence>
<dbReference type="Proteomes" id="UP001157396">
    <property type="component" value="Unassembled WGS sequence"/>
</dbReference>
<name>A0AA43T8C2_9LACT</name>
<dbReference type="RefSeq" id="WP_003136098.1">
    <property type="nucleotide sequence ID" value="NZ_AP026069.1"/>
</dbReference>
<dbReference type="AlphaFoldDB" id="A0AA43T8C2"/>